<keyword evidence="6" id="KW-0732">Signal</keyword>
<protein>
    <recommendedName>
        <fullName evidence="7">GH16 domain-containing protein</fullName>
    </recommendedName>
</protein>
<reference evidence="8" key="1">
    <citation type="submission" date="2021-01" db="EMBL/GenBank/DDBJ databases">
        <authorList>
            <person name="Kaushik A."/>
        </authorList>
    </citation>
    <scope>NUCLEOTIDE SEQUENCE</scope>
    <source>
        <strain evidence="8">AG3-1AP</strain>
    </source>
</reference>
<keyword evidence="2" id="KW-0378">Hydrolase</keyword>
<feature type="region of interest" description="Disordered" evidence="5">
    <location>
        <begin position="695"/>
        <end position="715"/>
    </location>
</feature>
<comment type="similarity">
    <text evidence="1">Belongs to the glycosyl hydrolase 16 family.</text>
</comment>
<dbReference type="Proteomes" id="UP000663831">
    <property type="component" value="Unassembled WGS sequence"/>
</dbReference>
<feature type="coiled-coil region" evidence="4">
    <location>
        <begin position="993"/>
        <end position="1027"/>
    </location>
</feature>
<dbReference type="FunFam" id="2.60.120.200:FF:000114">
    <property type="entry name" value="Probable endo-1,3(4)-beta-glucanase NFIA_089530"/>
    <property type="match status" value="1"/>
</dbReference>
<dbReference type="Gene3D" id="2.60.120.200">
    <property type="match status" value="1"/>
</dbReference>
<feature type="region of interest" description="Disordered" evidence="5">
    <location>
        <begin position="1041"/>
        <end position="1061"/>
    </location>
</feature>
<feature type="coiled-coil region" evidence="4">
    <location>
        <begin position="767"/>
        <end position="945"/>
    </location>
</feature>
<feature type="chain" id="PRO_5034883463" description="GH16 domain-containing protein" evidence="6">
    <location>
        <begin position="18"/>
        <end position="1134"/>
    </location>
</feature>
<dbReference type="SUPFAM" id="SSF49899">
    <property type="entry name" value="Concanavalin A-like lectins/glucanases"/>
    <property type="match status" value="1"/>
</dbReference>
<dbReference type="OrthoDB" id="1700726at2759"/>
<feature type="compositionally biased region" description="Low complexity" evidence="5">
    <location>
        <begin position="1098"/>
        <end position="1107"/>
    </location>
</feature>
<evidence type="ECO:0000313" key="8">
    <source>
        <dbReference type="EMBL" id="CAE6376808.1"/>
    </source>
</evidence>
<evidence type="ECO:0000256" key="6">
    <source>
        <dbReference type="SAM" id="SignalP"/>
    </source>
</evidence>
<proteinExistence type="inferred from homology"/>
<evidence type="ECO:0000259" key="7">
    <source>
        <dbReference type="PROSITE" id="PS51762"/>
    </source>
</evidence>
<dbReference type="PANTHER" id="PTHR10963">
    <property type="entry name" value="GLYCOSYL HYDROLASE-RELATED"/>
    <property type="match status" value="1"/>
</dbReference>
<dbReference type="CDD" id="cd02181">
    <property type="entry name" value="GH16_fungal_Lam16A_glucanase"/>
    <property type="match status" value="1"/>
</dbReference>
<dbReference type="AlphaFoldDB" id="A0A8H2WEU4"/>
<feature type="compositionally biased region" description="Polar residues" evidence="5">
    <location>
        <begin position="1041"/>
        <end position="1057"/>
    </location>
</feature>
<feature type="region of interest" description="Disordered" evidence="5">
    <location>
        <begin position="1095"/>
        <end position="1115"/>
    </location>
</feature>
<keyword evidence="4" id="KW-0175">Coiled coil</keyword>
<dbReference type="PANTHER" id="PTHR10963:SF24">
    <property type="entry name" value="GLYCOSIDASE C21B10.07-RELATED"/>
    <property type="match status" value="1"/>
</dbReference>
<evidence type="ECO:0000256" key="4">
    <source>
        <dbReference type="SAM" id="Coils"/>
    </source>
</evidence>
<feature type="signal peptide" evidence="6">
    <location>
        <begin position="1"/>
        <end position="17"/>
    </location>
</feature>
<dbReference type="GO" id="GO:0004553">
    <property type="term" value="F:hydrolase activity, hydrolyzing O-glycosyl compounds"/>
    <property type="evidence" value="ECO:0007669"/>
    <property type="project" value="InterPro"/>
</dbReference>
<comment type="caution">
    <text evidence="8">The sequence shown here is derived from an EMBL/GenBank/DDBJ whole genome shotgun (WGS) entry which is preliminary data.</text>
</comment>
<feature type="domain" description="GH16" evidence="7">
    <location>
        <begin position="22"/>
        <end position="296"/>
    </location>
</feature>
<keyword evidence="3" id="KW-0326">Glycosidase</keyword>
<feature type="coiled-coil region" evidence="4">
    <location>
        <begin position="394"/>
        <end position="426"/>
    </location>
</feature>
<feature type="region of interest" description="Disordered" evidence="5">
    <location>
        <begin position="359"/>
        <end position="383"/>
    </location>
</feature>
<evidence type="ECO:0000313" key="9">
    <source>
        <dbReference type="Proteomes" id="UP000663831"/>
    </source>
</evidence>
<sequence>MLPTLLTALSFPLFVTCSLPIISFPPYSSPRSFQLQEEIIGNKFYDAFNFETFKDPTHGRVNYVDQSFAQGNNLTFTSDSKFVMRADSVNLVKSGSRGRDSIRISSKKSYEDSVIVLDLTHMPTGCGTWPAFWTVTTGKWPQGGEIDIIEGINNRTSNLASLHTTPGCNMTATPRPMTGVAESTECDVSKNFNQGCGVRFEEGSYGPGFNARKGGWYAMRRTQDGISVWFWGRDDSSVPEDVRCGDKKLRPESWGLPVADFPADNCDMRSHFGSHKIVFDLTFCGDWAGNEYPNSGCPGTCVDFVDNNPKAFVEAYWEINSLPRHPFADDNSPQSLSFLAMDGPKQAVLRLQSHKGKENIIPSGLPRLSVKKDPNQPSSTLIRKVSGSQPTLGAAALRAQVDTLRAENAKLRKEHQRELIKSQEKSLHLESRVQDLVREKLARDSEHAEAEREHRMASQREAALRTALEKSEAALKQLNERSGRLGGVERKLEDTERIHSDEKRKLALEILSLQSQLEVARTTINEHAARLRERDTSRRFETRARELEARIQERDSQIQELEDELATAEAQAQVYEGRVQVYDKRVQAYKERVRVAERQARNSDAELEALQLAQTSSHEETAKELAYAKALLERFAIAYGDLHAKSQAKDRKIQALEGEVRDKGKKVATMERMAAWAEEDKRILEEELGTRRLLDLEEREKPRQSGLSEDEDSHAELDELMITALEGKREMRAMEIRKLELLSNYDDIAIASTSSSSNLSYSEESELARLRTECAALREEQESLGQDLVDAAMESEEHTRQAAAYQDLQIEYASLEAELARLRSHPITPTVHPSHIKAQADLERLESEHKQLQDEFVAYKQTMEETTRAAAEHEARAVLLNGLQAREHSLREQMDTLRTQVARLEKDLADEKENVKRAERRLVQAKTVEEELREDIDEMMEALDRVDRFEDAYNILVGEVVQLGLSDKALDKLQKASETPLNVSNAKQKVKYVEGVKQELDRMAQKLAQTERERDQARAQGVDLRRELSVFQTVTGLNGWMDSSRSASTPPVRSTMTPPARIPSVPLERIMETSASNEGLGAMSHTRPELRALGLGLPPTRRPGSAPAPAPSAERRISRALSIALEAENMTLTE</sequence>
<evidence type="ECO:0000256" key="2">
    <source>
        <dbReference type="ARBA" id="ARBA00022801"/>
    </source>
</evidence>
<name>A0A8H2WEU4_9AGAM</name>
<dbReference type="PROSITE" id="PS51762">
    <property type="entry name" value="GH16_2"/>
    <property type="match status" value="1"/>
</dbReference>
<feature type="coiled-coil region" evidence="4">
    <location>
        <begin position="544"/>
        <end position="613"/>
    </location>
</feature>
<dbReference type="EMBL" id="CAJMWV010000023">
    <property type="protein sequence ID" value="CAE6376808.1"/>
    <property type="molecule type" value="Genomic_DNA"/>
</dbReference>
<evidence type="ECO:0000256" key="1">
    <source>
        <dbReference type="ARBA" id="ARBA00006865"/>
    </source>
</evidence>
<organism evidence="8 9">
    <name type="scientific">Rhizoctonia solani</name>
    <dbReference type="NCBI Taxonomy" id="456999"/>
    <lineage>
        <taxon>Eukaryota</taxon>
        <taxon>Fungi</taxon>
        <taxon>Dikarya</taxon>
        <taxon>Basidiomycota</taxon>
        <taxon>Agaricomycotina</taxon>
        <taxon>Agaricomycetes</taxon>
        <taxon>Cantharellales</taxon>
        <taxon>Ceratobasidiaceae</taxon>
        <taxon>Rhizoctonia</taxon>
    </lineage>
</organism>
<evidence type="ECO:0000256" key="5">
    <source>
        <dbReference type="SAM" id="MobiDB-lite"/>
    </source>
</evidence>
<dbReference type="InterPro" id="IPR050546">
    <property type="entry name" value="Glycosyl_Hydrlase_16"/>
</dbReference>
<dbReference type="Pfam" id="PF26113">
    <property type="entry name" value="GH16_XgeA"/>
    <property type="match status" value="1"/>
</dbReference>
<evidence type="ECO:0000256" key="3">
    <source>
        <dbReference type="ARBA" id="ARBA00023295"/>
    </source>
</evidence>
<gene>
    <name evidence="8" type="ORF">RDB_LOCUS395</name>
</gene>
<accession>A0A8H2WEU4</accession>
<dbReference type="InterPro" id="IPR013320">
    <property type="entry name" value="ConA-like_dom_sf"/>
</dbReference>
<dbReference type="GO" id="GO:0009251">
    <property type="term" value="P:glucan catabolic process"/>
    <property type="evidence" value="ECO:0007669"/>
    <property type="project" value="TreeGrafter"/>
</dbReference>
<dbReference type="InterPro" id="IPR000757">
    <property type="entry name" value="Beta-glucanase-like"/>
</dbReference>